<organism evidence="5 6">
    <name type="scientific">Coleophoma cylindrospora</name>
    <dbReference type="NCBI Taxonomy" id="1849047"/>
    <lineage>
        <taxon>Eukaryota</taxon>
        <taxon>Fungi</taxon>
        <taxon>Dikarya</taxon>
        <taxon>Ascomycota</taxon>
        <taxon>Pezizomycotina</taxon>
        <taxon>Leotiomycetes</taxon>
        <taxon>Helotiales</taxon>
        <taxon>Dermateaceae</taxon>
        <taxon>Coleophoma</taxon>
    </lineage>
</organism>
<dbReference type="SUPFAM" id="SSF52540">
    <property type="entry name" value="P-loop containing nucleoside triphosphate hydrolases"/>
    <property type="match status" value="1"/>
</dbReference>
<dbReference type="SMART" id="SM00248">
    <property type="entry name" value="ANK"/>
    <property type="match status" value="14"/>
</dbReference>
<dbReference type="InterPro" id="IPR054471">
    <property type="entry name" value="GPIID_WHD"/>
</dbReference>
<dbReference type="OrthoDB" id="163438at2759"/>
<sequence>MEEQAEGVQLGIVVVYDTPSSYIDIVAVHGLGAAPEWAWVRKVMRNGEERKVNWLADKDLLPSVVPNARIMTFNYESKWHNGAPWTRRSLCALQLLTDLNNKRKERDDNENRPIIFIGHSFGGIVIEEAINVVNSYPPQDRHLSFSTAGIIFLGTPHRGTKASKWGELIATSGKMLGYNTEDSILEDLREDSTALADVLHQFSLWLFRFSVPTVCFFEQYETDYGKRIGLSWKHMVVNERSGCIDGHRKLPLPTDHFKINKFEGPDDISYKRVSSVIAEMAKEAKAKVEARLYPRMIQTDNSIVPDRNLECLQSLFLTNPVDDLAKIHRTKGQSIDGTCEWLLVHEDYTAWSERDDSNSLLRLIGRPGIGKTMISSFLAHELEQKAEMKPSMTLAYYFCDNKDEKRNTGLAILRGLLSQLLRQRPNLFKHIQPDYDQQQQSLVTNIDALWRILKQMLEDAKAGDVYLLIDALDECRKSTRKEFLAPLATLLGSLRPTKGRLKILITSRPESDIQEYLSELEIQLQVDSGKVNKDLGKFIDVKVDELSNKKNYSSKLTEQVRSTLTTHAGGTFLWASLVLKGLEETKIKSQVPAKLRSLPADINEVYSRILDEVEPDCQDTAKIVLRWIIGARRPLTVEELATAVALHYHDEEGTVPSNDDISEFEDVFESCGSLVNLDPTTNTLNLVHQSAKEFFIGNYLLGNPLSEYWISEDKAQLFIFEACWKYLSAEEFEYGFNIIQRDGDYLHEVNMSDDYSFYKLLQYTTEEWKEHAASATHAISTDLDWEGLNLTSVTTLRDSWLIIAATRGLEVEVRELLEKGNAQPNSREYMEYPFEKGTPLSNAAQGGYLEVVRLLLAAPGIEVNSKDKSCQTPLSYAAQNGYNEVVQLLLTTPGIDVNFPDFYGHTPLMFAAENGYEEVVQLLLAAPSIKINSKNFPGRTALSYAASWGHSEVARLLLAVPGIEVNSKDNTGQAPLSIAASWGRSEVVQLLLAVPGIEVNSKDNTGLTPLSHAADNGHDEVVQLLLEVPGIEVNSKNAISRTPLSYAAEKGYLEVVQLFLAGHGVEVNSEDGTLLLAVPSIEVSSKNYVGWTALSYAASWGHPEVVQLLLTAPGIEVNSKDNAGWTPLSHVAESGRNEIAKLLLEAPGIEVNPKDNTGRTPLSHTAENGYNEVAQLLLEVPGIEVNSRDNNGQTPLSHAAENGHDEIVKLLLEVPGIDVNSKDNTGQTPLSYAAKNGYDEVVWLLLAVPDIDANSKDNTGQTALSYGALHQHKEVVRLLLEVPGIEVNSKDTTSQALLSYAAENGYKEVFPLLLIIPRIEINLKGVLS</sequence>
<feature type="repeat" description="ANK" evidence="3">
    <location>
        <begin position="1089"/>
        <end position="1122"/>
    </location>
</feature>
<dbReference type="EMBL" id="PDLM01000010">
    <property type="protein sequence ID" value="RDW67573.1"/>
    <property type="molecule type" value="Genomic_DNA"/>
</dbReference>
<dbReference type="InterPro" id="IPR051165">
    <property type="entry name" value="Multifunctional_ANK_Repeat"/>
</dbReference>
<dbReference type="Pfam" id="PF12796">
    <property type="entry name" value="Ank_2"/>
    <property type="match status" value="3"/>
</dbReference>
<dbReference type="InterPro" id="IPR007111">
    <property type="entry name" value="NACHT_NTPase"/>
</dbReference>
<keyword evidence="6" id="KW-1185">Reference proteome</keyword>
<dbReference type="Gene3D" id="3.40.50.300">
    <property type="entry name" value="P-loop containing nucleotide triphosphate hydrolases"/>
    <property type="match status" value="1"/>
</dbReference>
<protein>
    <recommendedName>
        <fullName evidence="4">NACHT domain-containing protein</fullName>
    </recommendedName>
</protein>
<evidence type="ECO:0000256" key="3">
    <source>
        <dbReference type="PROSITE-ProRule" id="PRU00023"/>
    </source>
</evidence>
<proteinExistence type="predicted"/>
<dbReference type="PROSITE" id="PS50088">
    <property type="entry name" value="ANK_REPEAT"/>
    <property type="match status" value="7"/>
</dbReference>
<dbReference type="Pfam" id="PF00023">
    <property type="entry name" value="Ank"/>
    <property type="match status" value="3"/>
</dbReference>
<dbReference type="InterPro" id="IPR029058">
    <property type="entry name" value="AB_hydrolase_fold"/>
</dbReference>
<dbReference type="PANTHER" id="PTHR24123">
    <property type="entry name" value="ANKYRIN REPEAT-CONTAINING"/>
    <property type="match status" value="1"/>
</dbReference>
<dbReference type="Gene3D" id="1.25.40.20">
    <property type="entry name" value="Ankyrin repeat-containing domain"/>
    <property type="match status" value="5"/>
</dbReference>
<dbReference type="PROSITE" id="PS50297">
    <property type="entry name" value="ANK_REP_REGION"/>
    <property type="match status" value="4"/>
</dbReference>
<dbReference type="InterPro" id="IPR036770">
    <property type="entry name" value="Ankyrin_rpt-contain_sf"/>
</dbReference>
<comment type="caution">
    <text evidence="5">The sequence shown here is derived from an EMBL/GenBank/DDBJ whole genome shotgun (WGS) entry which is preliminary data.</text>
</comment>
<feature type="repeat" description="ANK" evidence="3">
    <location>
        <begin position="971"/>
        <end position="1004"/>
    </location>
</feature>
<reference evidence="5 6" key="1">
    <citation type="journal article" date="2018" name="IMA Fungus">
        <title>IMA Genome-F 9: Draft genome sequence of Annulohypoxylon stygium, Aspergillus mulundensis, Berkeleyomyces basicola (syn. Thielaviopsis basicola), Ceratocystis smalleyi, two Cercospora beticola strains, Coleophoma cylindrospora, Fusarium fracticaudum, Phialophora cf. hyalina, and Morchella septimelata.</title>
        <authorList>
            <person name="Wingfield B.D."/>
            <person name="Bills G.F."/>
            <person name="Dong Y."/>
            <person name="Huang W."/>
            <person name="Nel W.J."/>
            <person name="Swalarsk-Parry B.S."/>
            <person name="Vaghefi N."/>
            <person name="Wilken P.M."/>
            <person name="An Z."/>
            <person name="de Beer Z.W."/>
            <person name="De Vos L."/>
            <person name="Chen L."/>
            <person name="Duong T.A."/>
            <person name="Gao Y."/>
            <person name="Hammerbacher A."/>
            <person name="Kikkert J.R."/>
            <person name="Li Y."/>
            <person name="Li H."/>
            <person name="Li K."/>
            <person name="Li Q."/>
            <person name="Liu X."/>
            <person name="Ma X."/>
            <person name="Naidoo K."/>
            <person name="Pethybridge S.J."/>
            <person name="Sun J."/>
            <person name="Steenkamp E.T."/>
            <person name="van der Nest M.A."/>
            <person name="van Wyk S."/>
            <person name="Wingfield M.J."/>
            <person name="Xiong C."/>
            <person name="Yue Q."/>
            <person name="Zhang X."/>
        </authorList>
    </citation>
    <scope>NUCLEOTIDE SEQUENCE [LARGE SCALE GENOMIC DNA]</scope>
    <source>
        <strain evidence="5 6">BP6252</strain>
    </source>
</reference>
<feature type="repeat" description="ANK" evidence="3">
    <location>
        <begin position="903"/>
        <end position="924"/>
    </location>
</feature>
<accession>A0A3D8R0J2</accession>
<dbReference type="STRING" id="1849047.A0A3D8R0J2"/>
<name>A0A3D8R0J2_9HELO</name>
<dbReference type="InterPro" id="IPR002110">
    <property type="entry name" value="Ankyrin_rpt"/>
</dbReference>
<dbReference type="SUPFAM" id="SSF53474">
    <property type="entry name" value="alpha/beta-Hydrolases"/>
    <property type="match status" value="1"/>
</dbReference>
<dbReference type="InterPro" id="IPR027417">
    <property type="entry name" value="P-loop_NTPase"/>
</dbReference>
<evidence type="ECO:0000313" key="6">
    <source>
        <dbReference type="Proteomes" id="UP000256645"/>
    </source>
</evidence>
<gene>
    <name evidence="5" type="ORF">BP6252_08969</name>
</gene>
<dbReference type="PROSITE" id="PS50837">
    <property type="entry name" value="NACHT"/>
    <property type="match status" value="1"/>
</dbReference>
<dbReference type="InterPro" id="IPR056884">
    <property type="entry name" value="NPHP3-like_N"/>
</dbReference>
<dbReference type="Pfam" id="PF13606">
    <property type="entry name" value="Ank_3"/>
    <property type="match status" value="1"/>
</dbReference>
<evidence type="ECO:0000256" key="2">
    <source>
        <dbReference type="ARBA" id="ARBA00023043"/>
    </source>
</evidence>
<feature type="repeat" description="ANK" evidence="3">
    <location>
        <begin position="1225"/>
        <end position="1258"/>
    </location>
</feature>
<dbReference type="Gene3D" id="3.40.50.1820">
    <property type="entry name" value="alpha/beta hydrolase"/>
    <property type="match status" value="1"/>
</dbReference>
<feature type="repeat" description="ANK" evidence="3">
    <location>
        <begin position="1191"/>
        <end position="1224"/>
    </location>
</feature>
<evidence type="ECO:0000256" key="1">
    <source>
        <dbReference type="ARBA" id="ARBA00022737"/>
    </source>
</evidence>
<evidence type="ECO:0000313" key="5">
    <source>
        <dbReference type="EMBL" id="RDW67573.1"/>
    </source>
</evidence>
<dbReference type="PANTHER" id="PTHR24123:SF33">
    <property type="entry name" value="PROTEIN HOS4"/>
    <property type="match status" value="1"/>
</dbReference>
<keyword evidence="2 3" id="KW-0040">ANK repeat</keyword>
<dbReference type="SUPFAM" id="SSF48403">
    <property type="entry name" value="Ankyrin repeat"/>
    <property type="match status" value="2"/>
</dbReference>
<feature type="domain" description="NACHT" evidence="4">
    <location>
        <begin position="359"/>
        <end position="518"/>
    </location>
</feature>
<dbReference type="Pfam" id="PF22939">
    <property type="entry name" value="WHD_GPIID"/>
    <property type="match status" value="1"/>
</dbReference>
<keyword evidence="1" id="KW-0677">Repeat</keyword>
<evidence type="ECO:0000259" key="4">
    <source>
        <dbReference type="PROSITE" id="PS50837"/>
    </source>
</evidence>
<dbReference type="Pfam" id="PF24883">
    <property type="entry name" value="NPHP3_N"/>
    <property type="match status" value="1"/>
</dbReference>
<dbReference type="Proteomes" id="UP000256645">
    <property type="component" value="Unassembled WGS sequence"/>
</dbReference>
<feature type="repeat" description="ANK" evidence="3">
    <location>
        <begin position="1039"/>
        <end position="1072"/>
    </location>
</feature>
<feature type="repeat" description="ANK" evidence="3">
    <location>
        <begin position="1005"/>
        <end position="1027"/>
    </location>
</feature>